<proteinExistence type="predicted"/>
<reference evidence="1 2" key="1">
    <citation type="submission" date="2020-04" db="EMBL/GenBank/DDBJ databases">
        <title>Flammeovirga sp. SR4, a novel species isolated from seawater.</title>
        <authorList>
            <person name="Wang X."/>
        </authorList>
    </citation>
    <scope>NUCLEOTIDE SEQUENCE [LARGE SCALE GENOMIC DNA]</scope>
    <source>
        <strain evidence="1 2">SR4</strain>
    </source>
</reference>
<keyword evidence="2" id="KW-1185">Reference proteome</keyword>
<evidence type="ECO:0000313" key="1">
    <source>
        <dbReference type="EMBL" id="NLR93609.1"/>
    </source>
</evidence>
<sequence>MSYEVIYTTDFHKVEWNKDEKVLKTTWFTPIDMEEEVYRQEVVRQIDINQLYAPEKMLVDTKEAYYNVLPATQDWINERFVKVLNIIPLEKMAWIVSEDFFAQVSFDQVMDDANDQAPFKIKHFTTEEEALEWLNE</sequence>
<evidence type="ECO:0008006" key="3">
    <source>
        <dbReference type="Google" id="ProtNLM"/>
    </source>
</evidence>
<dbReference type="Proteomes" id="UP000585050">
    <property type="component" value="Unassembled WGS sequence"/>
</dbReference>
<evidence type="ECO:0000313" key="2">
    <source>
        <dbReference type="Proteomes" id="UP000585050"/>
    </source>
</evidence>
<organism evidence="1 2">
    <name type="scientific">Flammeovirga agarivorans</name>
    <dbReference type="NCBI Taxonomy" id="2726742"/>
    <lineage>
        <taxon>Bacteria</taxon>
        <taxon>Pseudomonadati</taxon>
        <taxon>Bacteroidota</taxon>
        <taxon>Cytophagia</taxon>
        <taxon>Cytophagales</taxon>
        <taxon>Flammeovirgaceae</taxon>
        <taxon>Flammeovirga</taxon>
    </lineage>
</organism>
<name>A0A7X8SNT0_9BACT</name>
<gene>
    <name evidence="1" type="ORF">HGP29_20590</name>
</gene>
<comment type="caution">
    <text evidence="1">The sequence shown here is derived from an EMBL/GenBank/DDBJ whole genome shotgun (WGS) entry which is preliminary data.</text>
</comment>
<dbReference type="EMBL" id="JABAIL010000007">
    <property type="protein sequence ID" value="NLR93609.1"/>
    <property type="molecule type" value="Genomic_DNA"/>
</dbReference>
<dbReference type="RefSeq" id="WP_168884324.1">
    <property type="nucleotide sequence ID" value="NZ_JABAIL010000007.1"/>
</dbReference>
<dbReference type="AlphaFoldDB" id="A0A7X8SNT0"/>
<protein>
    <recommendedName>
        <fullName evidence="3">STAS/SEC14 domain-containing protein</fullName>
    </recommendedName>
</protein>
<accession>A0A7X8SNT0</accession>